<dbReference type="AlphaFoldDB" id="A0A7W5E1K2"/>
<organism evidence="2 3">
    <name type="scientific">Aporhodopirellula rubra</name>
    <dbReference type="NCBI Taxonomy" id="980271"/>
    <lineage>
        <taxon>Bacteria</taxon>
        <taxon>Pseudomonadati</taxon>
        <taxon>Planctomycetota</taxon>
        <taxon>Planctomycetia</taxon>
        <taxon>Pirellulales</taxon>
        <taxon>Pirellulaceae</taxon>
        <taxon>Aporhodopirellula</taxon>
    </lineage>
</organism>
<dbReference type="RefSeq" id="WP_246420121.1">
    <property type="nucleotide sequence ID" value="NZ_JACHXU010000014.1"/>
</dbReference>
<gene>
    <name evidence="2" type="ORF">FHS27_003949</name>
</gene>
<evidence type="ECO:0000256" key="1">
    <source>
        <dbReference type="SAM" id="SignalP"/>
    </source>
</evidence>
<reference evidence="2 3" key="1">
    <citation type="submission" date="2020-08" db="EMBL/GenBank/DDBJ databases">
        <title>Genomic Encyclopedia of Type Strains, Phase III (KMG-III): the genomes of soil and plant-associated and newly described type strains.</title>
        <authorList>
            <person name="Whitman W."/>
        </authorList>
    </citation>
    <scope>NUCLEOTIDE SEQUENCE [LARGE SCALE GENOMIC DNA]</scope>
    <source>
        <strain evidence="2 3">CECT 8075</strain>
    </source>
</reference>
<proteinExistence type="predicted"/>
<dbReference type="EMBL" id="JACHXU010000014">
    <property type="protein sequence ID" value="MBB3208122.1"/>
    <property type="molecule type" value="Genomic_DNA"/>
</dbReference>
<evidence type="ECO:0000313" key="2">
    <source>
        <dbReference type="EMBL" id="MBB3208122.1"/>
    </source>
</evidence>
<dbReference type="GO" id="GO:0022900">
    <property type="term" value="P:electron transport chain"/>
    <property type="evidence" value="ECO:0007669"/>
    <property type="project" value="InterPro"/>
</dbReference>
<dbReference type="GO" id="GO:0020037">
    <property type="term" value="F:heme binding"/>
    <property type="evidence" value="ECO:0007669"/>
    <property type="project" value="InterPro"/>
</dbReference>
<name>A0A7W5E1K2_9BACT</name>
<dbReference type="GO" id="GO:0005506">
    <property type="term" value="F:iron ion binding"/>
    <property type="evidence" value="ECO:0007669"/>
    <property type="project" value="InterPro"/>
</dbReference>
<dbReference type="InterPro" id="IPR010980">
    <property type="entry name" value="Cyt_c/b562"/>
</dbReference>
<feature type="signal peptide" evidence="1">
    <location>
        <begin position="1"/>
        <end position="22"/>
    </location>
</feature>
<accession>A0A7W5E1K2</accession>
<feature type="chain" id="PRO_5031345973" description="Secreted protein" evidence="1">
    <location>
        <begin position="23"/>
        <end position="139"/>
    </location>
</feature>
<dbReference type="SUPFAM" id="SSF47175">
    <property type="entry name" value="Cytochromes"/>
    <property type="match status" value="1"/>
</dbReference>
<comment type="caution">
    <text evidence="2">The sequence shown here is derived from an EMBL/GenBank/DDBJ whole genome shotgun (WGS) entry which is preliminary data.</text>
</comment>
<dbReference type="GO" id="GO:0009055">
    <property type="term" value="F:electron transfer activity"/>
    <property type="evidence" value="ECO:0007669"/>
    <property type="project" value="InterPro"/>
</dbReference>
<keyword evidence="3" id="KW-1185">Reference proteome</keyword>
<protein>
    <recommendedName>
        <fullName evidence="4">Secreted protein</fullName>
    </recommendedName>
</protein>
<evidence type="ECO:0000313" key="3">
    <source>
        <dbReference type="Proteomes" id="UP000536179"/>
    </source>
</evidence>
<evidence type="ECO:0008006" key="4">
    <source>
        <dbReference type="Google" id="ProtNLM"/>
    </source>
</evidence>
<keyword evidence="1" id="KW-0732">Signal</keyword>
<dbReference type="Proteomes" id="UP000536179">
    <property type="component" value="Unassembled WGS sequence"/>
</dbReference>
<sequence length="139" mass="15603">MNRIIICTLVVAAVAFGLPIHADPPSAPATQLSPLMRMKLEKSKSILEGLTMEDYEKVASNARGMRLLSMEAGWNVLQTKEYASQSRDFRRSADLIAEAAQDKDINRATLGYVAMTVRCVECHSYMRKHRIELMSLQTE</sequence>